<dbReference type="EMBL" id="HBUF01122466">
    <property type="protein sequence ID" value="CAG6642443.1"/>
    <property type="molecule type" value="Transcribed_RNA"/>
</dbReference>
<accession>A0A8D8R3B4</accession>
<evidence type="ECO:0000313" key="1">
    <source>
        <dbReference type="EMBL" id="CAG6642442.1"/>
    </source>
</evidence>
<dbReference type="EMBL" id="HBUF01122465">
    <property type="protein sequence ID" value="CAG6642442.1"/>
    <property type="molecule type" value="Transcribed_RNA"/>
</dbReference>
<organism evidence="1">
    <name type="scientific">Cacopsylla melanoneura</name>
    <dbReference type="NCBI Taxonomy" id="428564"/>
    <lineage>
        <taxon>Eukaryota</taxon>
        <taxon>Metazoa</taxon>
        <taxon>Ecdysozoa</taxon>
        <taxon>Arthropoda</taxon>
        <taxon>Hexapoda</taxon>
        <taxon>Insecta</taxon>
        <taxon>Pterygota</taxon>
        <taxon>Neoptera</taxon>
        <taxon>Paraneoptera</taxon>
        <taxon>Hemiptera</taxon>
        <taxon>Sternorrhyncha</taxon>
        <taxon>Psylloidea</taxon>
        <taxon>Psyllidae</taxon>
        <taxon>Psyllinae</taxon>
        <taxon>Cacopsylla</taxon>
    </lineage>
</organism>
<dbReference type="AlphaFoldDB" id="A0A8D8R3B4"/>
<proteinExistence type="predicted"/>
<reference evidence="1" key="1">
    <citation type="submission" date="2021-05" db="EMBL/GenBank/DDBJ databases">
        <authorList>
            <person name="Alioto T."/>
            <person name="Alioto T."/>
            <person name="Gomez Garrido J."/>
        </authorList>
    </citation>
    <scope>NUCLEOTIDE SEQUENCE</scope>
</reference>
<sequence length="112" mass="13138">MIIDSGLSDLSDTKSGRLISNSQTNKFDFWIKKQSIFNSQIIDLNVFANFSNDSRRRSANKFSVLQNLSNTQFVTNQVKYTLPEAISISVIYLKHRFKTPLQRFRRIILYWL</sequence>
<protein>
    <submittedName>
        <fullName evidence="1">Uncharacterized protein</fullName>
    </submittedName>
</protein>
<name>A0A8D8R3B4_9HEMI</name>